<dbReference type="OrthoDB" id="202825at2759"/>
<feature type="compositionally biased region" description="Basic and acidic residues" evidence="8">
    <location>
        <begin position="116"/>
        <end position="129"/>
    </location>
</feature>
<dbReference type="Gene3D" id="2.40.50.140">
    <property type="entry name" value="Nucleic acid-binding proteins"/>
    <property type="match status" value="1"/>
</dbReference>
<dbReference type="InterPro" id="IPR055065">
    <property type="entry name" value="OB_MCM10"/>
</dbReference>
<dbReference type="GO" id="GO:0043596">
    <property type="term" value="C:nuclear replication fork"/>
    <property type="evidence" value="ECO:0007669"/>
    <property type="project" value="TreeGrafter"/>
</dbReference>
<feature type="region of interest" description="Disordered" evidence="8">
    <location>
        <begin position="95"/>
        <end position="165"/>
    </location>
</feature>
<feature type="compositionally biased region" description="Low complexity" evidence="8">
    <location>
        <begin position="343"/>
        <end position="352"/>
    </location>
</feature>
<feature type="region of interest" description="Disordered" evidence="8">
    <location>
        <begin position="704"/>
        <end position="728"/>
    </location>
</feature>
<dbReference type="Proteomes" id="UP000192596">
    <property type="component" value="Unassembled WGS sequence"/>
</dbReference>
<dbReference type="InterPro" id="IPR015408">
    <property type="entry name" value="Znf_Mcm10/DnaG"/>
</dbReference>
<feature type="compositionally biased region" description="Polar residues" evidence="8">
    <location>
        <begin position="251"/>
        <end position="280"/>
    </location>
</feature>
<dbReference type="PANTHER" id="PTHR13454">
    <property type="entry name" value="PROTEIN MCM10 HOMOLOG"/>
    <property type="match status" value="1"/>
</dbReference>
<keyword evidence="5" id="KW-0863">Zinc-finger</keyword>
<keyword evidence="12" id="KW-1185">Reference proteome</keyword>
<evidence type="ECO:0000256" key="1">
    <source>
        <dbReference type="ARBA" id="ARBA00004123"/>
    </source>
</evidence>
<dbReference type="EMBL" id="NAJO01000031">
    <property type="protein sequence ID" value="OQO01377.1"/>
    <property type="molecule type" value="Genomic_DNA"/>
</dbReference>
<feature type="region of interest" description="Disordered" evidence="8">
    <location>
        <begin position="179"/>
        <end position="356"/>
    </location>
</feature>
<feature type="region of interest" description="Disordered" evidence="8">
    <location>
        <begin position="557"/>
        <end position="591"/>
    </location>
</feature>
<feature type="compositionally biased region" description="Basic and acidic residues" evidence="8">
    <location>
        <begin position="421"/>
        <end position="430"/>
    </location>
</feature>
<evidence type="ECO:0000313" key="12">
    <source>
        <dbReference type="Proteomes" id="UP000192596"/>
    </source>
</evidence>
<feature type="compositionally biased region" description="Basic and acidic residues" evidence="8">
    <location>
        <begin position="34"/>
        <end position="47"/>
    </location>
</feature>
<feature type="compositionally biased region" description="Low complexity" evidence="8">
    <location>
        <begin position="750"/>
        <end position="765"/>
    </location>
</feature>
<gene>
    <name evidence="11" type="ORF">B0A48_12932</name>
</gene>
<feature type="compositionally biased region" description="Basic and acidic residues" evidence="8">
    <location>
        <begin position="229"/>
        <end position="240"/>
    </location>
</feature>
<feature type="compositionally biased region" description="Polar residues" evidence="8">
    <location>
        <begin position="198"/>
        <end position="226"/>
    </location>
</feature>
<evidence type="ECO:0000313" key="11">
    <source>
        <dbReference type="EMBL" id="OQO01377.1"/>
    </source>
</evidence>
<keyword evidence="3" id="KW-0235">DNA replication</keyword>
<keyword evidence="7" id="KW-0539">Nucleus</keyword>
<comment type="caution">
    <text evidence="11">The sequence shown here is derived from an EMBL/GenBank/DDBJ whole genome shotgun (WGS) entry which is preliminary data.</text>
</comment>
<feature type="compositionally biased region" description="Low complexity" evidence="8">
    <location>
        <begin position="7"/>
        <end position="20"/>
    </location>
</feature>
<organism evidence="11 12">
    <name type="scientific">Cryoendolithus antarcticus</name>
    <dbReference type="NCBI Taxonomy" id="1507870"/>
    <lineage>
        <taxon>Eukaryota</taxon>
        <taxon>Fungi</taxon>
        <taxon>Dikarya</taxon>
        <taxon>Ascomycota</taxon>
        <taxon>Pezizomycotina</taxon>
        <taxon>Dothideomycetes</taxon>
        <taxon>Dothideomycetidae</taxon>
        <taxon>Cladosporiales</taxon>
        <taxon>Cladosporiaceae</taxon>
        <taxon>Cryoendolithus</taxon>
    </lineage>
</organism>
<dbReference type="Pfam" id="PF09329">
    <property type="entry name" value="zf-primase"/>
    <property type="match status" value="1"/>
</dbReference>
<feature type="compositionally biased region" description="Low complexity" evidence="8">
    <location>
        <begin position="48"/>
        <end position="63"/>
    </location>
</feature>
<comment type="similarity">
    <text evidence="2">Belongs to the MCM10 family.</text>
</comment>
<dbReference type="InterPro" id="IPR040184">
    <property type="entry name" value="Mcm10"/>
</dbReference>
<evidence type="ECO:0000256" key="2">
    <source>
        <dbReference type="ARBA" id="ARBA00009679"/>
    </source>
</evidence>
<dbReference type="InParanoid" id="A0A1V8SQD1"/>
<dbReference type="GO" id="GO:0008270">
    <property type="term" value="F:zinc ion binding"/>
    <property type="evidence" value="ECO:0007669"/>
    <property type="project" value="UniProtKB-KW"/>
</dbReference>
<comment type="subcellular location">
    <subcellularLocation>
        <location evidence="1">Nucleus</location>
    </subcellularLocation>
</comment>
<dbReference type="GO" id="GO:0003697">
    <property type="term" value="F:single-stranded DNA binding"/>
    <property type="evidence" value="ECO:0007669"/>
    <property type="project" value="InterPro"/>
</dbReference>
<feature type="compositionally biased region" description="Basic and acidic residues" evidence="8">
    <location>
        <begin position="180"/>
        <end position="197"/>
    </location>
</feature>
<feature type="compositionally biased region" description="Basic and acidic residues" evidence="8">
    <location>
        <begin position="297"/>
        <end position="320"/>
    </location>
</feature>
<protein>
    <submittedName>
        <fullName evidence="11">Uncharacterized protein</fullName>
    </submittedName>
</protein>
<feature type="domain" description="MCM10 OB-fold" evidence="10">
    <location>
        <begin position="429"/>
        <end position="492"/>
    </location>
</feature>
<dbReference type="Pfam" id="PF22379">
    <property type="entry name" value="OB_MCM10"/>
    <property type="match status" value="1"/>
</dbReference>
<dbReference type="AlphaFoldDB" id="A0A1V8SQD1"/>
<name>A0A1V8SQD1_9PEZI</name>
<dbReference type="PANTHER" id="PTHR13454:SF11">
    <property type="entry name" value="PROTEIN MCM10 HOMOLOG"/>
    <property type="match status" value="1"/>
</dbReference>
<reference evidence="12" key="1">
    <citation type="submission" date="2017-03" db="EMBL/GenBank/DDBJ databases">
        <title>Genomes of endolithic fungi from Antarctica.</title>
        <authorList>
            <person name="Coleine C."/>
            <person name="Masonjones S."/>
            <person name="Stajich J.E."/>
        </authorList>
    </citation>
    <scope>NUCLEOTIDE SEQUENCE [LARGE SCALE GENOMIC DNA]</scope>
    <source>
        <strain evidence="12">CCFEE 5527</strain>
    </source>
</reference>
<accession>A0A1V8SQD1</accession>
<dbReference type="GO" id="GO:0006270">
    <property type="term" value="P:DNA replication initiation"/>
    <property type="evidence" value="ECO:0007669"/>
    <property type="project" value="InterPro"/>
</dbReference>
<keyword evidence="4" id="KW-0479">Metal-binding</keyword>
<feature type="compositionally biased region" description="Acidic residues" evidence="8">
    <location>
        <begin position="801"/>
        <end position="811"/>
    </location>
</feature>
<proteinExistence type="inferred from homology"/>
<feature type="region of interest" description="Disordered" evidence="8">
    <location>
        <begin position="1"/>
        <end position="63"/>
    </location>
</feature>
<evidence type="ECO:0000256" key="3">
    <source>
        <dbReference type="ARBA" id="ARBA00022705"/>
    </source>
</evidence>
<evidence type="ECO:0000256" key="5">
    <source>
        <dbReference type="ARBA" id="ARBA00022771"/>
    </source>
</evidence>
<evidence type="ECO:0000256" key="7">
    <source>
        <dbReference type="ARBA" id="ARBA00023242"/>
    </source>
</evidence>
<feature type="region of interest" description="Disordered" evidence="8">
    <location>
        <begin position="747"/>
        <end position="811"/>
    </location>
</feature>
<feature type="compositionally biased region" description="Basic residues" evidence="8">
    <location>
        <begin position="767"/>
        <end position="780"/>
    </location>
</feature>
<evidence type="ECO:0000259" key="10">
    <source>
        <dbReference type="Pfam" id="PF22379"/>
    </source>
</evidence>
<evidence type="ECO:0000256" key="8">
    <source>
        <dbReference type="SAM" id="MobiDB-lite"/>
    </source>
</evidence>
<sequence>MVVVRESPQSKLSPSKSLAQWPPRSPFECLSPSGREKWQQQKQRAAERTPSPSPLRRPMSSSRVLQDLAAEAGADSDDEEALELELREIEVKRKLKKLRDAKKADDSQAGSIRSTRRFERTDSTRESPTKLRPTVRPLSSHRNVEVPLSPIRRVREPAEPVSPARARLGLTAAARAQDVSLKRARDGTQIRHTDSRNAHSALSAATQSAKPVSSFSQRLAKSQAEQLEQEGRNERIERARSKGFALGFDVNASTAPRSLTRSDSTRAGSKSRTERLSSPSKAAAPRSNGGVGSTRSVESRSEPTPRFRAARTEARLHIPDDPPPPQEDVTMSDSVFDPPPPHSSSDGSGYDPFSGIHLSKRQIPHADVARAFEESEIYTLPRLLKEVKAPDYDPPDCEADYIVLGILASKSTPYNQKSNHRTNDADKPQEDASAPRNKFMVLTVTDLKWTIDLFLFGSAFDQFWKLTPGTLLAIQNPAILPPKGNQHSGVFSLKLGSSEDRVMEIGTARDLSYCVSIKKDGQPCATWVDKRSSDICDFHLALLVDKSRKSRMEVNGMFRGGTTRSTSPNAGGRRGPRSHRPGELAAKPKVGTYSRKHGQLFSLPSTGPSRSAASILDAEDASTLASLTSEESSRRRIAAAQRERDIASQLAALPSTIGVDYLRAAGRGKGSSQSDATADARGAGIFEEKKSARELGLLNNSAASSRLSPAKDRKAHFGSSAVGTSGRNAMGWGGHAKWGLLQPNAKPPDAAGEGAVKEGVGSVKSAMRGRSRSPEKKKARILVAGKGVRTPGRESLGMTVGEEDGDELDIV</sequence>
<keyword evidence="6" id="KW-0862">Zinc</keyword>
<evidence type="ECO:0000259" key="9">
    <source>
        <dbReference type="Pfam" id="PF09329"/>
    </source>
</evidence>
<evidence type="ECO:0000256" key="6">
    <source>
        <dbReference type="ARBA" id="ARBA00022833"/>
    </source>
</evidence>
<evidence type="ECO:0000256" key="4">
    <source>
        <dbReference type="ARBA" id="ARBA00022723"/>
    </source>
</evidence>
<feature type="region of interest" description="Disordered" evidence="8">
    <location>
        <begin position="413"/>
        <end position="433"/>
    </location>
</feature>
<dbReference type="GO" id="GO:0003688">
    <property type="term" value="F:DNA replication origin binding"/>
    <property type="evidence" value="ECO:0007669"/>
    <property type="project" value="TreeGrafter"/>
</dbReference>
<dbReference type="STRING" id="1507870.A0A1V8SQD1"/>
<feature type="domain" description="Zinc finger Mcm10/DnaG-type" evidence="9">
    <location>
        <begin position="506"/>
        <end position="551"/>
    </location>
</feature>
<dbReference type="InterPro" id="IPR012340">
    <property type="entry name" value="NA-bd_OB-fold"/>
</dbReference>